<evidence type="ECO:0000256" key="1">
    <source>
        <dbReference type="SAM" id="MobiDB-lite"/>
    </source>
</evidence>
<feature type="region of interest" description="Disordered" evidence="1">
    <location>
        <begin position="193"/>
        <end position="218"/>
    </location>
</feature>
<comment type="caution">
    <text evidence="2">The sequence shown here is derived from an EMBL/GenBank/DDBJ whole genome shotgun (WGS) entry which is preliminary data.</text>
</comment>
<reference evidence="2 3" key="1">
    <citation type="submission" date="2024-02" db="EMBL/GenBank/DDBJ databases">
        <title>Discinaceae phylogenomics.</title>
        <authorList>
            <person name="Dirks A.C."/>
            <person name="James T.Y."/>
        </authorList>
    </citation>
    <scope>NUCLEOTIDE SEQUENCE [LARGE SCALE GENOMIC DNA]</scope>
    <source>
        <strain evidence="2 3">ACD0624</strain>
    </source>
</reference>
<feature type="region of interest" description="Disordered" evidence="1">
    <location>
        <begin position="320"/>
        <end position="341"/>
    </location>
</feature>
<organism evidence="2 3">
    <name type="scientific">Discina gigas</name>
    <dbReference type="NCBI Taxonomy" id="1032678"/>
    <lineage>
        <taxon>Eukaryota</taxon>
        <taxon>Fungi</taxon>
        <taxon>Dikarya</taxon>
        <taxon>Ascomycota</taxon>
        <taxon>Pezizomycotina</taxon>
        <taxon>Pezizomycetes</taxon>
        <taxon>Pezizales</taxon>
        <taxon>Discinaceae</taxon>
        <taxon>Discina</taxon>
    </lineage>
</organism>
<dbReference type="EMBL" id="JBBBZM010000089">
    <property type="protein sequence ID" value="KAL0634629.1"/>
    <property type="molecule type" value="Genomic_DNA"/>
</dbReference>
<feature type="compositionally biased region" description="Polar residues" evidence="1">
    <location>
        <begin position="416"/>
        <end position="427"/>
    </location>
</feature>
<proteinExistence type="predicted"/>
<feature type="region of interest" description="Disordered" evidence="1">
    <location>
        <begin position="408"/>
        <end position="427"/>
    </location>
</feature>
<gene>
    <name evidence="2" type="ORF">Q9L58_006422</name>
</gene>
<keyword evidence="3" id="KW-1185">Reference proteome</keyword>
<evidence type="ECO:0000313" key="3">
    <source>
        <dbReference type="Proteomes" id="UP001447188"/>
    </source>
</evidence>
<protein>
    <submittedName>
        <fullName evidence="2">Uncharacterized protein</fullName>
    </submittedName>
</protein>
<evidence type="ECO:0000313" key="2">
    <source>
        <dbReference type="EMBL" id="KAL0634629.1"/>
    </source>
</evidence>
<name>A0ABR3GF85_9PEZI</name>
<sequence>MTSSWDEPAIKSIKLQKKGTKEIITLNISEVGTWDSFLKVLKEHFQYTDDEPQITTFNGNLISSAEDYRARLEPGLHLIVYFPPTLAEITELLGMLFVASRSGVSPSPYRLPTPDPFACYLGTYLSPHLEPPPPRKPRKHHFQAPTIHFTVPAPTAIKITLSSSSFKHIANENNEHPDDPFAAVPQYQIFPPPPLPRSEEYSTPESEGISPSSTNLTDRSSLSAEAFGTNVLLPSWTEVPIHSQVEGMGLGSSAYRLTFSSRFPVTSFDLFSQSHKKRAIYSISWDVVAFPEGGLEDIISGEAMPSISWAVSGGVDDREYGKTSEKRTYGSSEGPLRSAYDTGESQDADWWMVELEKLPTKFSGEAGEHTFLLNSVAEVAAHLNAFMKRCGIAEDVIEGFVNYWTQNLESPHDDNPPNSVSGRGPTSTSVSTSKLILLKFLDPQELQNYLPMSFLPTPHRAVRLFAVFRVIERQEIDAEGIGAYGDFEMEVSRVVGNIGSCGGGRNCGHRGINVAEVGGVRVFEDQDG</sequence>
<dbReference type="Proteomes" id="UP001447188">
    <property type="component" value="Unassembled WGS sequence"/>
</dbReference>
<accession>A0ABR3GF85</accession>
<feature type="compositionally biased region" description="Polar residues" evidence="1">
    <location>
        <begin position="201"/>
        <end position="218"/>
    </location>
</feature>